<feature type="repeat" description="ANK" evidence="5">
    <location>
        <begin position="196"/>
        <end position="229"/>
    </location>
</feature>
<dbReference type="Gene3D" id="3.30.590.10">
    <property type="entry name" value="Glutamine synthetase/guanido kinase, catalytic domain"/>
    <property type="match status" value="2"/>
</dbReference>
<dbReference type="Gene3D" id="1.10.135.10">
    <property type="entry name" value="ATP:guanido phosphotransferase, N-terminal domain"/>
    <property type="match status" value="1"/>
</dbReference>
<dbReference type="InterPro" id="IPR036770">
    <property type="entry name" value="Ankyrin_rpt-contain_sf"/>
</dbReference>
<keyword evidence="1" id="KW-0808">Transferase</keyword>
<dbReference type="InterPro" id="IPR014746">
    <property type="entry name" value="Gln_synth/guanido_kin_cat_dom"/>
</dbReference>
<dbReference type="PROSITE" id="PS51509">
    <property type="entry name" value="PHOSPHAGEN_KINASE_N"/>
    <property type="match status" value="1"/>
</dbReference>
<dbReference type="PROSITE" id="PS50088">
    <property type="entry name" value="ANK_REPEAT"/>
    <property type="match status" value="1"/>
</dbReference>
<dbReference type="InParanoid" id="A0A6P8Z004"/>
<dbReference type="Proteomes" id="UP000515158">
    <property type="component" value="Unplaced"/>
</dbReference>
<dbReference type="OrthoDB" id="432281at2759"/>
<dbReference type="GeneID" id="117646223"/>
<dbReference type="RefSeq" id="XP_034242921.1">
    <property type="nucleotide sequence ID" value="XM_034387030.1"/>
</dbReference>
<feature type="domain" description="Phosphagen kinase N-terminal" evidence="8">
    <location>
        <begin position="327"/>
        <end position="431"/>
    </location>
</feature>
<feature type="region of interest" description="Disordered" evidence="7">
    <location>
        <begin position="52"/>
        <end position="92"/>
    </location>
</feature>
<keyword evidence="2" id="KW-0547">Nucleotide-binding</keyword>
<dbReference type="PROSITE" id="PS50297">
    <property type="entry name" value="ANK_REP_REGION"/>
    <property type="match status" value="1"/>
</dbReference>
<reference evidence="10" key="1">
    <citation type="submission" date="2025-08" db="UniProtKB">
        <authorList>
            <consortium name="RefSeq"/>
        </authorList>
    </citation>
    <scope>IDENTIFICATION</scope>
    <source>
        <tissue evidence="10">Total insect</tissue>
    </source>
</reference>
<organism evidence="10">
    <name type="scientific">Thrips palmi</name>
    <name type="common">Melon thrips</name>
    <dbReference type="NCBI Taxonomy" id="161013"/>
    <lineage>
        <taxon>Eukaryota</taxon>
        <taxon>Metazoa</taxon>
        <taxon>Ecdysozoa</taxon>
        <taxon>Arthropoda</taxon>
        <taxon>Hexapoda</taxon>
        <taxon>Insecta</taxon>
        <taxon>Pterygota</taxon>
        <taxon>Neoptera</taxon>
        <taxon>Paraneoptera</taxon>
        <taxon>Thysanoptera</taxon>
        <taxon>Terebrantia</taxon>
        <taxon>Thripoidea</taxon>
        <taxon>Thripidae</taxon>
        <taxon>Thrips</taxon>
    </lineage>
</organism>
<dbReference type="InterPro" id="IPR002110">
    <property type="entry name" value="Ankyrin_rpt"/>
</dbReference>
<evidence type="ECO:0000256" key="5">
    <source>
        <dbReference type="PROSITE-ProRule" id="PRU00023"/>
    </source>
</evidence>
<dbReference type="InterPro" id="IPR022414">
    <property type="entry name" value="ATP-guanido_PTrfase_cat"/>
</dbReference>
<evidence type="ECO:0000256" key="2">
    <source>
        <dbReference type="ARBA" id="ARBA00022741"/>
    </source>
</evidence>
<dbReference type="PANTHER" id="PTHR24172">
    <property type="entry name" value="ANK_REP_REGION DOMAIN-CONTAINING PROTEIN"/>
    <property type="match status" value="1"/>
</dbReference>
<keyword evidence="4" id="KW-0067">ATP-binding</keyword>
<dbReference type="SUPFAM" id="SSF48034">
    <property type="entry name" value="Guanido kinase N-terminal domain"/>
    <property type="match status" value="1"/>
</dbReference>
<dbReference type="PANTHER" id="PTHR24172:SF4">
    <property type="entry name" value="ANK_REP_REGION DOMAIN-CONTAINING PROTEIN"/>
    <property type="match status" value="1"/>
</dbReference>
<evidence type="ECO:0000313" key="10">
    <source>
        <dbReference type="RefSeq" id="XP_034242921.1"/>
    </source>
</evidence>
<dbReference type="AlphaFoldDB" id="A0A6P8Z004"/>
<evidence type="ECO:0000256" key="6">
    <source>
        <dbReference type="PROSITE-ProRule" id="PRU00842"/>
    </source>
</evidence>
<evidence type="ECO:0000256" key="3">
    <source>
        <dbReference type="ARBA" id="ARBA00022777"/>
    </source>
</evidence>
<dbReference type="GO" id="GO:0005524">
    <property type="term" value="F:ATP binding"/>
    <property type="evidence" value="ECO:0007669"/>
    <property type="project" value="UniProtKB-KW"/>
</dbReference>
<evidence type="ECO:0000256" key="4">
    <source>
        <dbReference type="ARBA" id="ARBA00022840"/>
    </source>
</evidence>
<accession>A0A6P8Z004</accession>
<dbReference type="KEGG" id="tpal:117646223"/>
<dbReference type="SUPFAM" id="SSF48403">
    <property type="entry name" value="Ankyrin repeat"/>
    <property type="match status" value="1"/>
</dbReference>
<evidence type="ECO:0000256" key="7">
    <source>
        <dbReference type="SAM" id="MobiDB-lite"/>
    </source>
</evidence>
<comment type="similarity">
    <text evidence="6">Belongs to the ATP:guanido phosphotransferase family.</text>
</comment>
<dbReference type="InterPro" id="IPR036802">
    <property type="entry name" value="ATP-guanido_PTrfase_N_sf"/>
</dbReference>
<keyword evidence="9" id="KW-1185">Reference proteome</keyword>
<dbReference type="GO" id="GO:0016301">
    <property type="term" value="F:kinase activity"/>
    <property type="evidence" value="ECO:0007669"/>
    <property type="project" value="UniProtKB-KW"/>
</dbReference>
<proteinExistence type="inferred from homology"/>
<keyword evidence="5" id="KW-0040">ANK repeat</keyword>
<dbReference type="Gene3D" id="1.25.40.20">
    <property type="entry name" value="Ankyrin repeat-containing domain"/>
    <property type="match status" value="1"/>
</dbReference>
<evidence type="ECO:0000313" key="9">
    <source>
        <dbReference type="Proteomes" id="UP000515158"/>
    </source>
</evidence>
<name>A0A6P8Z004_THRPL</name>
<evidence type="ECO:0000256" key="1">
    <source>
        <dbReference type="ARBA" id="ARBA00022679"/>
    </source>
</evidence>
<gene>
    <name evidence="10" type="primary">LOC117646223</name>
</gene>
<sequence>MFLHVYVFRTVLKRMYVAPSFQLEKVGFLSPINKGGTGTTGTGQSAATTVALDGTPDLQPEPPDSPVSPEPPEPKTQTDENPEDDDDRELREPGQLSEAELDEHIARGDLTVLADLVLSGEGDRLLSKNTSNPEVQSFLDHVPTYMSKIRAVHDAARTGNLRQLQAALDRRKFAVTAVVRYLAGRFPETLVARDQRGRTALHYAACLADNGHYYNLLLNLGANRTIKDKSGRTADFYLQNPASLTHRQLLADIGEPENIADETFSDKVPSDTVSSRRDVHDSDAMSMMERCFRLLMESEDSDSEDSGTAGATVVEVQPRPQVVAYRDLREVPEAPPERGHTDTAVVLRFMPRHVFDICKRTLTRRDHSVLDVLWPAILDKQDRDDVRKDGNPYARRVRDSYMDEAGFVAPDLESYAVFAPLMLPVIKFLNGLDTRAALRDHPASQFFEEPLAMRTTHSVDDGGGLAAAAAGNGKVSTGERASASAAPSPVSALTHLEVRAVDHPALDLDPTGRVILRSVVHVGRNLKDVRLPLDMTETQLTEVEDALRRALLSIDARLTPRQQPAATPGRRMSQLTALQDAMALQSNNSEYFSLPDIPAATKERLRRSRLWPYIPRERDGDDERLRRLHGKTWPTGRGVFLSGDAALASLVAWVNVHDHFERDDKLGFLLARPWDVGCGVRFQVTARLAMLGRDPDELASLCKSRGLRLRRTLHPEVFLIANKQVLSVSEHQAYRDFVTAMANIIQLEHRAENRSFKLTAVLSRMFKRRPS</sequence>
<evidence type="ECO:0000259" key="8">
    <source>
        <dbReference type="PROSITE" id="PS51509"/>
    </source>
</evidence>
<dbReference type="SUPFAM" id="SSF55931">
    <property type="entry name" value="Glutamine synthetase/guanido kinase"/>
    <property type="match status" value="1"/>
</dbReference>
<dbReference type="InterPro" id="IPR022413">
    <property type="entry name" value="ATP-guanido_PTrfase_N"/>
</dbReference>
<dbReference type="Pfam" id="PF00217">
    <property type="entry name" value="ATP-gua_Ptrans"/>
    <property type="match status" value="1"/>
</dbReference>
<keyword evidence="3" id="KW-0418">Kinase</keyword>
<protein>
    <submittedName>
        <fullName evidence="10">Uncharacterized protein LOC117646223</fullName>
    </submittedName>
</protein>
<feature type="compositionally biased region" description="Pro residues" evidence="7">
    <location>
        <begin position="59"/>
        <end position="71"/>
    </location>
</feature>